<dbReference type="Gene3D" id="1.10.4100.10">
    <property type="entry name" value="2-methylcitrate dehydratase PrpD"/>
    <property type="match status" value="1"/>
</dbReference>
<dbReference type="PANTHER" id="PTHR16943">
    <property type="entry name" value="2-METHYLCITRATE DEHYDRATASE-RELATED"/>
    <property type="match status" value="1"/>
</dbReference>
<dbReference type="GeneID" id="8242376"/>
<dbReference type="GO" id="GO:0019679">
    <property type="term" value="P:propionate metabolic process, methylcitrate cycle"/>
    <property type="evidence" value="ECO:0007669"/>
    <property type="project" value="InterPro"/>
</dbReference>
<dbReference type="GO" id="GO:0051537">
    <property type="term" value="F:2 iron, 2 sulfur cluster binding"/>
    <property type="evidence" value="ECO:0007669"/>
    <property type="project" value="InterPro"/>
</dbReference>
<dbReference type="GO" id="GO:0047547">
    <property type="term" value="F:2-methylcitrate dehydratase activity"/>
    <property type="evidence" value="ECO:0007669"/>
    <property type="project" value="InterPro"/>
</dbReference>
<dbReference type="PANTHER" id="PTHR16943:SF8">
    <property type="entry name" value="2-METHYLCITRATE DEHYDRATASE"/>
    <property type="match status" value="1"/>
</dbReference>
<dbReference type="Pfam" id="PF19305">
    <property type="entry name" value="MmgE_PrpD_C"/>
    <property type="match status" value="1"/>
</dbReference>
<feature type="region of interest" description="Disordered" evidence="4">
    <location>
        <begin position="463"/>
        <end position="494"/>
    </location>
</feature>
<feature type="domain" description="MmgE/PrpD N-terminal" evidence="5">
    <location>
        <begin position="1"/>
        <end position="224"/>
    </location>
</feature>
<dbReference type="InterPro" id="IPR012705">
    <property type="entry name" value="2Me_IsoCit_deHydtase_PrpD"/>
</dbReference>
<dbReference type="InterPro" id="IPR045336">
    <property type="entry name" value="MmgE_PrpD_N"/>
</dbReference>
<dbReference type="Gene3D" id="3.30.1330.120">
    <property type="entry name" value="2-methylcitrate dehydratase PrpD"/>
    <property type="match status" value="1"/>
</dbReference>
<dbReference type="STRING" id="296587.C1E328"/>
<accession>C1E328</accession>
<dbReference type="RefSeq" id="XP_002500761.1">
    <property type="nucleotide sequence ID" value="XM_002500715.1"/>
</dbReference>
<sequence>MACSMLSLNFPECAKLLGPVVPGATVTHGAHVPGTDHDVDPVTAAHNFSTCVRWLDYNDTWLASEWVHPSDVVGAIVPLAEYLTRVRLARALPPLTMKDVIVAVIKAYEVCGVLALENSLNQIGVDHSLMTRVAVASTCTRMLGGGRREVCDASSQAFADGAGLRCFRHYPNNGTRKGWAAGDACARGVWIALTTMRGEMGMALVLSAPVWGFNDVFHRRQELSVRRDFGEYVMENTLFKVAFPCESHCVTAVEAAFRLHAQVVHRVDEVHNVTIHTTRSAVRCVDKTGPLRCPADRDHCVQYCVAVALLYGTLTAEHYEDAVAQDPRIDELRRRMTVVENPQYSADYLDPDRRSVTNAVQVHFNDRTSTSKVEVEYPLGHRRRRQECFPALEKKFMSALASRMTPNRAGRVFEQCVDPRRFDATPVTDFVEWFSPAPAPWLLPPSGARFVGDAHARIVGEIAARDPHALPEGGGPSDDEDDAGLGGGDGGVVD</sequence>
<evidence type="ECO:0000256" key="3">
    <source>
        <dbReference type="ARBA" id="ARBA00023239"/>
    </source>
</evidence>
<evidence type="ECO:0000259" key="6">
    <source>
        <dbReference type="Pfam" id="PF19305"/>
    </source>
</evidence>
<protein>
    <submittedName>
        <fullName evidence="7">2-methylcitrate dehydratase</fullName>
    </submittedName>
</protein>
<dbReference type="KEGG" id="mis:MICPUN_99795"/>
<feature type="compositionally biased region" description="Gly residues" evidence="4">
    <location>
        <begin position="484"/>
        <end position="494"/>
    </location>
</feature>
<keyword evidence="3" id="KW-0456">Lyase</keyword>
<feature type="domain" description="MmgE/PrpD C-terminal" evidence="6">
    <location>
        <begin position="243"/>
        <end position="418"/>
    </location>
</feature>
<dbReference type="OrthoDB" id="10055203at2759"/>
<evidence type="ECO:0000259" key="5">
    <source>
        <dbReference type="Pfam" id="PF03972"/>
    </source>
</evidence>
<dbReference type="InterPro" id="IPR042183">
    <property type="entry name" value="MmgE/PrpD_sf_1"/>
</dbReference>
<dbReference type="Proteomes" id="UP000002009">
    <property type="component" value="Chromosome 3"/>
</dbReference>
<keyword evidence="2" id="KW-0816">Tricarboxylic acid cycle</keyword>
<keyword evidence="8" id="KW-1185">Reference proteome</keyword>
<dbReference type="Pfam" id="PF03972">
    <property type="entry name" value="MmgE_PrpD_N"/>
    <property type="match status" value="1"/>
</dbReference>
<dbReference type="GO" id="GO:0006099">
    <property type="term" value="P:tricarboxylic acid cycle"/>
    <property type="evidence" value="ECO:0007669"/>
    <property type="project" value="UniProtKB-KW"/>
</dbReference>
<evidence type="ECO:0000256" key="2">
    <source>
        <dbReference type="ARBA" id="ARBA00022532"/>
    </source>
</evidence>
<dbReference type="InParanoid" id="C1E328"/>
<dbReference type="InterPro" id="IPR042188">
    <property type="entry name" value="MmgE/PrpD_sf_2"/>
</dbReference>
<dbReference type="AlphaFoldDB" id="C1E328"/>
<comment type="similarity">
    <text evidence="1">Belongs to the PrpD family.</text>
</comment>
<dbReference type="InterPro" id="IPR045337">
    <property type="entry name" value="MmgE_PrpD_C"/>
</dbReference>
<dbReference type="EMBL" id="CP001324">
    <property type="protein sequence ID" value="ACO62019.1"/>
    <property type="molecule type" value="Genomic_DNA"/>
</dbReference>
<evidence type="ECO:0000256" key="4">
    <source>
        <dbReference type="SAM" id="MobiDB-lite"/>
    </source>
</evidence>
<dbReference type="InterPro" id="IPR036148">
    <property type="entry name" value="MmgE/PrpD_sf"/>
</dbReference>
<evidence type="ECO:0000313" key="7">
    <source>
        <dbReference type="EMBL" id="ACO62019.1"/>
    </source>
</evidence>
<dbReference type="SUPFAM" id="SSF103378">
    <property type="entry name" value="2-methylcitrate dehydratase PrpD"/>
    <property type="match status" value="1"/>
</dbReference>
<proteinExistence type="inferred from homology"/>
<dbReference type="InterPro" id="IPR005656">
    <property type="entry name" value="MmgE_PrpD"/>
</dbReference>
<evidence type="ECO:0000313" key="8">
    <source>
        <dbReference type="Proteomes" id="UP000002009"/>
    </source>
</evidence>
<organism evidence="7 8">
    <name type="scientific">Micromonas commoda (strain RCC299 / NOUM17 / CCMP2709)</name>
    <name type="common">Picoplanktonic green alga</name>
    <dbReference type="NCBI Taxonomy" id="296587"/>
    <lineage>
        <taxon>Eukaryota</taxon>
        <taxon>Viridiplantae</taxon>
        <taxon>Chlorophyta</taxon>
        <taxon>Mamiellophyceae</taxon>
        <taxon>Mamiellales</taxon>
        <taxon>Mamiellaceae</taxon>
        <taxon>Micromonas</taxon>
    </lineage>
</organism>
<name>C1E328_MICCC</name>
<reference evidence="7 8" key="1">
    <citation type="journal article" date="2009" name="Science">
        <title>Green evolution and dynamic adaptations revealed by genomes of the marine picoeukaryotes Micromonas.</title>
        <authorList>
            <person name="Worden A.Z."/>
            <person name="Lee J.H."/>
            <person name="Mock T."/>
            <person name="Rouze P."/>
            <person name="Simmons M.P."/>
            <person name="Aerts A.L."/>
            <person name="Allen A.E."/>
            <person name="Cuvelier M.L."/>
            <person name="Derelle E."/>
            <person name="Everett M.V."/>
            <person name="Foulon E."/>
            <person name="Grimwood J."/>
            <person name="Gundlach H."/>
            <person name="Henrissat B."/>
            <person name="Napoli C."/>
            <person name="McDonald S.M."/>
            <person name="Parker M.S."/>
            <person name="Rombauts S."/>
            <person name="Salamov A."/>
            <person name="Von Dassow P."/>
            <person name="Badger J.H."/>
            <person name="Coutinho P.M."/>
            <person name="Demir E."/>
            <person name="Dubchak I."/>
            <person name="Gentemann C."/>
            <person name="Eikrem W."/>
            <person name="Gready J.E."/>
            <person name="John U."/>
            <person name="Lanier W."/>
            <person name="Lindquist E.A."/>
            <person name="Lucas S."/>
            <person name="Mayer K.F."/>
            <person name="Moreau H."/>
            <person name="Not F."/>
            <person name="Otillar R."/>
            <person name="Panaud O."/>
            <person name="Pangilinan J."/>
            <person name="Paulsen I."/>
            <person name="Piegu B."/>
            <person name="Poliakov A."/>
            <person name="Robbens S."/>
            <person name="Schmutz J."/>
            <person name="Toulza E."/>
            <person name="Wyss T."/>
            <person name="Zelensky A."/>
            <person name="Zhou K."/>
            <person name="Armbrust E.V."/>
            <person name="Bhattacharya D."/>
            <person name="Goodenough U.W."/>
            <person name="Van de Peer Y."/>
            <person name="Grigoriev I.V."/>
        </authorList>
    </citation>
    <scope>NUCLEOTIDE SEQUENCE [LARGE SCALE GENOMIC DNA]</scope>
    <source>
        <strain evidence="8">RCC299 / NOUM17</strain>
    </source>
</reference>
<gene>
    <name evidence="7" type="primary">PRPD</name>
    <name evidence="7" type="ORF">MICPUN_99795</name>
</gene>
<dbReference type="OMA" id="DHSVMYI"/>
<evidence type="ECO:0000256" key="1">
    <source>
        <dbReference type="ARBA" id="ARBA00006174"/>
    </source>
</evidence>
<dbReference type="NCBIfam" id="TIGR02330">
    <property type="entry name" value="prpD"/>
    <property type="match status" value="1"/>
</dbReference>
<dbReference type="eggNOG" id="ENOG502QPZI">
    <property type="taxonomic scope" value="Eukaryota"/>
</dbReference>
<dbReference type="NCBIfam" id="NF006943">
    <property type="entry name" value="PRK09425.1"/>
    <property type="match status" value="1"/>
</dbReference>